<name>A0A0F8RQY1_METMZ</name>
<evidence type="ECO:0000256" key="1">
    <source>
        <dbReference type="SAM" id="Phobius"/>
    </source>
</evidence>
<keyword evidence="1" id="KW-1133">Transmembrane helix</keyword>
<accession>A0A0F8RQY1</accession>
<dbReference type="AlphaFoldDB" id="A0A0F8RQY1"/>
<reference evidence="2 3" key="1">
    <citation type="journal article" date="2015" name="ISME J.">
        <title>Genomic and phenotypic differentiation among Methanosarcina mazei populations from Columbia River sediment.</title>
        <authorList>
            <person name="Youngblut N.D."/>
            <person name="Wirth J.S."/>
            <person name="Henriksen J.R."/>
            <person name="Smith M."/>
            <person name="Simon H."/>
            <person name="Metcalf W.W."/>
            <person name="Whitaker R.J."/>
        </authorList>
    </citation>
    <scope>NUCLEOTIDE SEQUENCE [LARGE SCALE GENOMIC DNA]</scope>
    <source>
        <strain evidence="2 3">1.H.M.1A.3</strain>
    </source>
</reference>
<proteinExistence type="predicted"/>
<feature type="transmembrane region" description="Helical" evidence="1">
    <location>
        <begin position="41"/>
        <end position="62"/>
    </location>
</feature>
<sequence>MCIRDSVYTTPIIVLLLMGILYLILVFIASIQVIFKMKSKYGLYALVVIPVQHITYGMGFLYSFANSLCKSKGVSSSIVQN</sequence>
<dbReference type="EMBL" id="JJQT01000079">
    <property type="protein sequence ID" value="KKH80165.1"/>
    <property type="molecule type" value="Genomic_DNA"/>
</dbReference>
<dbReference type="PATRIC" id="fig|2209.90.peg.1081"/>
<gene>
    <name evidence="2" type="ORF">DU78_04905</name>
</gene>
<keyword evidence="1" id="KW-0812">Transmembrane</keyword>
<comment type="caution">
    <text evidence="2">The sequence shown here is derived from an EMBL/GenBank/DDBJ whole genome shotgun (WGS) entry which is preliminary data.</text>
</comment>
<organism evidence="2 3">
    <name type="scientific">Methanosarcina mazei</name>
    <name type="common">Methanosarcina frisia</name>
    <dbReference type="NCBI Taxonomy" id="2209"/>
    <lineage>
        <taxon>Archaea</taxon>
        <taxon>Methanobacteriati</taxon>
        <taxon>Methanobacteriota</taxon>
        <taxon>Stenosarchaea group</taxon>
        <taxon>Methanomicrobia</taxon>
        <taxon>Methanosarcinales</taxon>
        <taxon>Methanosarcinaceae</taxon>
        <taxon>Methanosarcina</taxon>
    </lineage>
</organism>
<protein>
    <submittedName>
        <fullName evidence="2">Uncharacterized protein</fullName>
    </submittedName>
</protein>
<feature type="transmembrane region" description="Helical" evidence="1">
    <location>
        <begin position="12"/>
        <end position="35"/>
    </location>
</feature>
<evidence type="ECO:0000313" key="3">
    <source>
        <dbReference type="Proteomes" id="UP000034842"/>
    </source>
</evidence>
<evidence type="ECO:0000313" key="2">
    <source>
        <dbReference type="EMBL" id="KKH80165.1"/>
    </source>
</evidence>
<keyword evidence="1" id="KW-0472">Membrane</keyword>
<dbReference type="Proteomes" id="UP000034842">
    <property type="component" value="Unassembled WGS sequence"/>
</dbReference>